<proteinExistence type="predicted"/>
<dbReference type="PANTHER" id="PTHR35156">
    <property type="entry name" value="TESTIS-EXPRESSED PROTEIN 52"/>
    <property type="match status" value="1"/>
</dbReference>
<name>A0AA35KSP7_9SAUR</name>
<reference evidence="1" key="1">
    <citation type="submission" date="2022-12" db="EMBL/GenBank/DDBJ databases">
        <authorList>
            <person name="Alioto T."/>
            <person name="Alioto T."/>
            <person name="Gomez Garrido J."/>
        </authorList>
    </citation>
    <scope>NUCLEOTIDE SEQUENCE</scope>
</reference>
<organism evidence="1 2">
    <name type="scientific">Podarcis lilfordi</name>
    <name type="common">Lilford's wall lizard</name>
    <dbReference type="NCBI Taxonomy" id="74358"/>
    <lineage>
        <taxon>Eukaryota</taxon>
        <taxon>Metazoa</taxon>
        <taxon>Chordata</taxon>
        <taxon>Craniata</taxon>
        <taxon>Vertebrata</taxon>
        <taxon>Euteleostomi</taxon>
        <taxon>Lepidosauria</taxon>
        <taxon>Squamata</taxon>
        <taxon>Bifurcata</taxon>
        <taxon>Unidentata</taxon>
        <taxon>Episquamata</taxon>
        <taxon>Laterata</taxon>
        <taxon>Lacertibaenia</taxon>
        <taxon>Lacertidae</taxon>
        <taxon>Podarcis</taxon>
    </lineage>
</organism>
<gene>
    <name evidence="1" type="ORF">PODLI_1B004974</name>
</gene>
<evidence type="ECO:0008006" key="3">
    <source>
        <dbReference type="Google" id="ProtNLM"/>
    </source>
</evidence>
<dbReference type="PANTHER" id="PTHR35156:SF1">
    <property type="entry name" value="TESTIS-EXPRESSED PROTEIN 52"/>
    <property type="match status" value="1"/>
</dbReference>
<dbReference type="AlphaFoldDB" id="A0AA35KSP7"/>
<protein>
    <recommendedName>
        <fullName evidence="3">Testis expressed 52</fullName>
    </recommendedName>
</protein>
<sequence>MTTWKERHFLCTDKYVSWPGFSPRPYHKLAVERPPHTDAKISVSHKIRCPVEEDSLWHVWGYHTWLDVGRLPAIYRPRPDKPFDSNTWRWITAPRKGFMAVPPVPPPSQLDGNTYIKFIEGDALFVDQRHKERVRTRTKNEMKRCDQLKLRSECRAPPLDVEGNIMPPKGFIRYKRLLPGKSPASLCVQLRPVTPASRDCWDHPCPNLQPHYQEAAVKFALKNSSPIYPEVVEKYQELALSGSKIRPCTPVTE</sequence>
<dbReference type="Proteomes" id="UP001178461">
    <property type="component" value="Chromosome 9"/>
</dbReference>
<evidence type="ECO:0000313" key="1">
    <source>
        <dbReference type="EMBL" id="CAI5783602.1"/>
    </source>
</evidence>
<accession>A0AA35KSP7</accession>
<keyword evidence="2" id="KW-1185">Reference proteome</keyword>
<dbReference type="InterPro" id="IPR029206">
    <property type="entry name" value="DUF4532"/>
</dbReference>
<evidence type="ECO:0000313" key="2">
    <source>
        <dbReference type="Proteomes" id="UP001178461"/>
    </source>
</evidence>
<dbReference type="EMBL" id="OX395134">
    <property type="protein sequence ID" value="CAI5783602.1"/>
    <property type="molecule type" value="Genomic_DNA"/>
</dbReference>
<dbReference type="Pfam" id="PF15046">
    <property type="entry name" value="DUF4532"/>
    <property type="match status" value="1"/>
</dbReference>